<reference evidence="2" key="1">
    <citation type="submission" date="2022-10" db="EMBL/GenBank/DDBJ databases">
        <authorList>
            <person name="Yue Y."/>
        </authorList>
    </citation>
    <scope>NUCLEOTIDE SEQUENCE</scope>
    <source>
        <strain evidence="2">Z654</strain>
    </source>
</reference>
<gene>
    <name evidence="2" type="ORF">OH136_07415</name>
</gene>
<accession>A0AAE3LRA4</accession>
<evidence type="ECO:0000313" key="2">
    <source>
        <dbReference type="EMBL" id="MCV6824383.1"/>
    </source>
</evidence>
<dbReference type="AlphaFoldDB" id="A0AAE3LRA4"/>
<evidence type="ECO:0000256" key="1">
    <source>
        <dbReference type="SAM" id="Phobius"/>
    </source>
</evidence>
<name>A0AAE3LRA4_9RHOB</name>
<feature type="transmembrane region" description="Helical" evidence="1">
    <location>
        <begin position="20"/>
        <end position="41"/>
    </location>
</feature>
<keyword evidence="3" id="KW-1185">Reference proteome</keyword>
<keyword evidence="1" id="KW-1133">Transmembrane helix</keyword>
<feature type="transmembrane region" description="Helical" evidence="1">
    <location>
        <begin position="69"/>
        <end position="96"/>
    </location>
</feature>
<dbReference type="RefSeq" id="WP_263953193.1">
    <property type="nucleotide sequence ID" value="NZ_JAOYFC010000001.1"/>
</dbReference>
<dbReference type="Proteomes" id="UP001208041">
    <property type="component" value="Unassembled WGS sequence"/>
</dbReference>
<comment type="caution">
    <text evidence="2">The sequence shown here is derived from an EMBL/GenBank/DDBJ whole genome shotgun (WGS) entry which is preliminary data.</text>
</comment>
<organism evidence="2 3">
    <name type="scientific">Halocynthiibacter halioticoli</name>
    <dbReference type="NCBI Taxonomy" id="2986804"/>
    <lineage>
        <taxon>Bacteria</taxon>
        <taxon>Pseudomonadati</taxon>
        <taxon>Pseudomonadota</taxon>
        <taxon>Alphaproteobacteria</taxon>
        <taxon>Rhodobacterales</taxon>
        <taxon>Paracoccaceae</taxon>
        <taxon>Halocynthiibacter</taxon>
    </lineage>
</organism>
<dbReference type="EMBL" id="JAOYFC010000001">
    <property type="protein sequence ID" value="MCV6824383.1"/>
    <property type="molecule type" value="Genomic_DNA"/>
</dbReference>
<evidence type="ECO:0000313" key="3">
    <source>
        <dbReference type="Proteomes" id="UP001208041"/>
    </source>
</evidence>
<keyword evidence="1" id="KW-0472">Membrane</keyword>
<proteinExistence type="predicted"/>
<feature type="transmembrane region" description="Helical" evidence="1">
    <location>
        <begin position="102"/>
        <end position="124"/>
    </location>
</feature>
<sequence length="174" mass="19845">MDWYDMIFELIDMRSFSNFWYWIGLAVLWSSAAHRVMGVPFDSIQRAKRNGGQAMIDLEDLTRININRILYISGVSGLWLLGFTSFLLTTLVIMGFVYHVEFAQAVFLMAFPMSILGLMSISTAKKIQENGMTGLVLCKQLMRHRLYTQFLGMVSIFVTAIWGMYQNLSISALG</sequence>
<keyword evidence="1" id="KW-0812">Transmembrane</keyword>
<protein>
    <submittedName>
        <fullName evidence="2">Component of SufBCD complex</fullName>
    </submittedName>
</protein>
<feature type="transmembrane region" description="Helical" evidence="1">
    <location>
        <begin position="145"/>
        <end position="165"/>
    </location>
</feature>